<dbReference type="AlphaFoldDB" id="A0AAD8JXN9"/>
<accession>A0AAD8JXN9</accession>
<sequence>MSADVVRRLQTFSCRKNKQHLSLFNLLMLTSHHLKSLLQSNSCFKIHQTPLKKNHQSIQDLKPPLQPKS</sequence>
<name>A0AAD8JXN9_TARER</name>
<proteinExistence type="predicted"/>
<gene>
    <name evidence="1" type="ORF">QVD17_34276</name>
</gene>
<dbReference type="EMBL" id="JAUHHV010000009">
    <property type="protein sequence ID" value="KAK1412775.1"/>
    <property type="molecule type" value="Genomic_DNA"/>
</dbReference>
<evidence type="ECO:0000313" key="2">
    <source>
        <dbReference type="Proteomes" id="UP001229421"/>
    </source>
</evidence>
<keyword evidence="2" id="KW-1185">Reference proteome</keyword>
<reference evidence="1" key="1">
    <citation type="journal article" date="2023" name="bioRxiv">
        <title>Improved chromosome-level genome assembly for marigold (Tagetes erecta).</title>
        <authorList>
            <person name="Jiang F."/>
            <person name="Yuan L."/>
            <person name="Wang S."/>
            <person name="Wang H."/>
            <person name="Xu D."/>
            <person name="Wang A."/>
            <person name="Fan W."/>
        </authorList>
    </citation>
    <scope>NUCLEOTIDE SEQUENCE</scope>
    <source>
        <strain evidence="1">WSJ</strain>
        <tissue evidence="1">Leaf</tissue>
    </source>
</reference>
<dbReference type="Proteomes" id="UP001229421">
    <property type="component" value="Unassembled WGS sequence"/>
</dbReference>
<protein>
    <submittedName>
        <fullName evidence="1">Uncharacterized protein</fullName>
    </submittedName>
</protein>
<evidence type="ECO:0000313" key="1">
    <source>
        <dbReference type="EMBL" id="KAK1412775.1"/>
    </source>
</evidence>
<organism evidence="1 2">
    <name type="scientific">Tagetes erecta</name>
    <name type="common">African marigold</name>
    <dbReference type="NCBI Taxonomy" id="13708"/>
    <lineage>
        <taxon>Eukaryota</taxon>
        <taxon>Viridiplantae</taxon>
        <taxon>Streptophyta</taxon>
        <taxon>Embryophyta</taxon>
        <taxon>Tracheophyta</taxon>
        <taxon>Spermatophyta</taxon>
        <taxon>Magnoliopsida</taxon>
        <taxon>eudicotyledons</taxon>
        <taxon>Gunneridae</taxon>
        <taxon>Pentapetalae</taxon>
        <taxon>asterids</taxon>
        <taxon>campanulids</taxon>
        <taxon>Asterales</taxon>
        <taxon>Asteraceae</taxon>
        <taxon>Asteroideae</taxon>
        <taxon>Heliantheae alliance</taxon>
        <taxon>Tageteae</taxon>
        <taxon>Tagetes</taxon>
    </lineage>
</organism>
<comment type="caution">
    <text evidence="1">The sequence shown here is derived from an EMBL/GenBank/DDBJ whole genome shotgun (WGS) entry which is preliminary data.</text>
</comment>